<keyword evidence="1" id="KW-0812">Transmembrane</keyword>
<evidence type="ECO:0000256" key="1">
    <source>
        <dbReference type="SAM" id="Phobius"/>
    </source>
</evidence>
<keyword evidence="1" id="KW-0472">Membrane</keyword>
<keyword evidence="1" id="KW-1133">Transmembrane helix</keyword>
<gene>
    <name evidence="2" type="ORF">F7D14_05160</name>
</gene>
<name>A0A6B8M6H7_9HYPH</name>
<sequence length="189" mass="20547">MIPTRRLNLILFVGIVALLGVNGVVFSYGLWGPRFNQYMSDFWKAHVLQPAVKAGDRTISECLGVSDFYSAHLTTYFLADSADSAGGATDDMSKYDEYCDRVPGTGKVIFAVTLMEKEARNEAVALSFHAYQSGGTLKPLASLPPRPHGAGMLTLDATVPHKGKYLLKLAFGEAKNKEDIIEMPISVGE</sequence>
<keyword evidence="3" id="KW-1185">Reference proteome</keyword>
<dbReference type="EMBL" id="CP044331">
    <property type="protein sequence ID" value="QGM96923.1"/>
    <property type="molecule type" value="Genomic_DNA"/>
</dbReference>
<dbReference type="Proteomes" id="UP000422569">
    <property type="component" value="Chromosome"/>
</dbReference>
<reference evidence="2 3" key="1">
    <citation type="submission" date="2019-09" db="EMBL/GenBank/DDBJ databases">
        <title>Isolation and complete genome sequencing of Methylocystis species.</title>
        <authorList>
            <person name="Rumah B.L."/>
            <person name="Stead C.E."/>
            <person name="Stevens B.C."/>
            <person name="Minton N.P."/>
            <person name="Grosse-Honebrink A."/>
            <person name="Zhang Y."/>
        </authorList>
    </citation>
    <scope>NUCLEOTIDE SEQUENCE [LARGE SCALE GENOMIC DNA]</scope>
    <source>
        <strain evidence="2 3">BRCS2</strain>
    </source>
</reference>
<protein>
    <submittedName>
        <fullName evidence="2">Uncharacterized protein</fullName>
    </submittedName>
</protein>
<accession>A0A6B8M6H7</accession>
<feature type="transmembrane region" description="Helical" evidence="1">
    <location>
        <begin position="7"/>
        <end position="31"/>
    </location>
</feature>
<dbReference type="KEGG" id="mpar:F7D14_05160"/>
<dbReference type="AlphaFoldDB" id="A0A6B8M6H7"/>
<evidence type="ECO:0000313" key="2">
    <source>
        <dbReference type="EMBL" id="QGM96923.1"/>
    </source>
</evidence>
<dbReference type="RefSeq" id="WP_016921703.1">
    <property type="nucleotide sequence ID" value="NZ_CP044331.1"/>
</dbReference>
<organism evidence="2 3">
    <name type="scientific">Methylocystis parvus</name>
    <dbReference type="NCBI Taxonomy" id="134"/>
    <lineage>
        <taxon>Bacteria</taxon>
        <taxon>Pseudomonadati</taxon>
        <taxon>Pseudomonadota</taxon>
        <taxon>Alphaproteobacteria</taxon>
        <taxon>Hyphomicrobiales</taxon>
        <taxon>Methylocystaceae</taxon>
        <taxon>Methylocystis</taxon>
    </lineage>
</organism>
<evidence type="ECO:0000313" key="3">
    <source>
        <dbReference type="Proteomes" id="UP000422569"/>
    </source>
</evidence>
<proteinExistence type="predicted"/>